<evidence type="ECO:0000256" key="2">
    <source>
        <dbReference type="ARBA" id="ARBA00006739"/>
    </source>
</evidence>
<dbReference type="GO" id="GO:0016757">
    <property type="term" value="F:glycosyltransferase activity"/>
    <property type="evidence" value="ECO:0007669"/>
    <property type="project" value="UniProtKB-KW"/>
</dbReference>
<evidence type="ECO:0000259" key="6">
    <source>
        <dbReference type="Pfam" id="PF00535"/>
    </source>
</evidence>
<comment type="pathway">
    <text evidence="1">Cell wall biogenesis; cell wall polysaccharide biosynthesis.</text>
</comment>
<dbReference type="InterPro" id="IPR001173">
    <property type="entry name" value="Glyco_trans_2-like"/>
</dbReference>
<evidence type="ECO:0000256" key="3">
    <source>
        <dbReference type="ARBA" id="ARBA00022676"/>
    </source>
</evidence>
<dbReference type="Pfam" id="PF00535">
    <property type="entry name" value="Glycos_transf_2"/>
    <property type="match status" value="1"/>
</dbReference>
<dbReference type="PANTHER" id="PTHR43179">
    <property type="entry name" value="RHAMNOSYLTRANSFERASE WBBL"/>
    <property type="match status" value="1"/>
</dbReference>
<evidence type="ECO:0000256" key="1">
    <source>
        <dbReference type="ARBA" id="ARBA00004776"/>
    </source>
</evidence>
<feature type="transmembrane region" description="Helical" evidence="5">
    <location>
        <begin position="260"/>
        <end position="282"/>
    </location>
</feature>
<proteinExistence type="inferred from homology"/>
<dbReference type="Proteomes" id="UP000183629">
    <property type="component" value="Unassembled WGS sequence"/>
</dbReference>
<name>A0A1I7FPP7_9STRE</name>
<dbReference type="RefSeq" id="WP_074656985.1">
    <property type="nucleotide sequence ID" value="NZ_FOLZ01000001.1"/>
</dbReference>
<dbReference type="SUPFAM" id="SSF53448">
    <property type="entry name" value="Nucleotide-diphospho-sugar transferases"/>
    <property type="match status" value="1"/>
</dbReference>
<keyword evidence="3" id="KW-0328">Glycosyltransferase</keyword>
<dbReference type="AlphaFoldDB" id="A0A1I7FPP7"/>
<dbReference type="InterPro" id="IPR029044">
    <property type="entry name" value="Nucleotide-diphossugar_trans"/>
</dbReference>
<reference evidence="8" key="1">
    <citation type="submission" date="2016-10" db="EMBL/GenBank/DDBJ databases">
        <authorList>
            <person name="Varghese N."/>
            <person name="Submissions S."/>
        </authorList>
    </citation>
    <scope>NUCLEOTIDE SEQUENCE [LARGE SCALE GENOMIC DNA]</scope>
    <source>
        <strain evidence="8">LMG 15572</strain>
    </source>
</reference>
<dbReference type="EMBL" id="FPBN01000001">
    <property type="protein sequence ID" value="SFU38108.1"/>
    <property type="molecule type" value="Genomic_DNA"/>
</dbReference>
<keyword evidence="8" id="KW-1185">Reference proteome</keyword>
<feature type="domain" description="Glycosyltransferase 2-like" evidence="6">
    <location>
        <begin position="6"/>
        <end position="189"/>
    </location>
</feature>
<evidence type="ECO:0000256" key="5">
    <source>
        <dbReference type="SAM" id="Phobius"/>
    </source>
</evidence>
<evidence type="ECO:0000256" key="4">
    <source>
        <dbReference type="ARBA" id="ARBA00022679"/>
    </source>
</evidence>
<dbReference type="Gene3D" id="3.90.550.10">
    <property type="entry name" value="Spore Coat Polysaccharide Biosynthesis Protein SpsA, Chain A"/>
    <property type="match status" value="1"/>
</dbReference>
<sequence length="299" mass="34575">MLNELSVIILNYNSFDDTYKCVNQLLSFTADFKIIIVDNNSSDNSLKRLKSEYGSINQVVILTSDKNGGYSYGNNYGINYAQENYSSKYIAILNPDVIIPECNVFERMLKVLVSDVNYAMIGGMAITDGEFVPNKSAWPIPNNLDVFWERSLLNPRRNHNNFNMIDTTLAQVDCVAGCFFIIKSDIFYDVGLFDENVFLYNEENILGIKLKREGYKSLVSTNSFYYHNHKKGRDNNTPLSKKIKSLLIRYISRKYLITKYYNTFLVLPLFLTEFLNAIQIILGHFKRKIFRDFTAQSEQ</sequence>
<evidence type="ECO:0000313" key="7">
    <source>
        <dbReference type="EMBL" id="SFU38108.1"/>
    </source>
</evidence>
<keyword evidence="5" id="KW-0812">Transmembrane</keyword>
<protein>
    <recommendedName>
        <fullName evidence="6">Glycosyltransferase 2-like domain-containing protein</fullName>
    </recommendedName>
</protein>
<keyword evidence="4" id="KW-0808">Transferase</keyword>
<keyword evidence="5" id="KW-0472">Membrane</keyword>
<evidence type="ECO:0000313" key="8">
    <source>
        <dbReference type="Proteomes" id="UP000183629"/>
    </source>
</evidence>
<organism evidence="7 8">
    <name type="scientific">Streptococcus gallolyticus</name>
    <dbReference type="NCBI Taxonomy" id="315405"/>
    <lineage>
        <taxon>Bacteria</taxon>
        <taxon>Bacillati</taxon>
        <taxon>Bacillota</taxon>
        <taxon>Bacilli</taxon>
        <taxon>Lactobacillales</taxon>
        <taxon>Streptococcaceae</taxon>
        <taxon>Streptococcus</taxon>
    </lineage>
</organism>
<keyword evidence="5" id="KW-1133">Transmembrane helix</keyword>
<comment type="similarity">
    <text evidence="2">Belongs to the glycosyltransferase 2 family.</text>
</comment>
<accession>A0A1I7FPP7</accession>
<gene>
    <name evidence="7" type="ORF">SAMN05660328_101515</name>
</gene>
<dbReference type="PANTHER" id="PTHR43179:SF12">
    <property type="entry name" value="GALACTOFURANOSYLTRANSFERASE GLFT2"/>
    <property type="match status" value="1"/>
</dbReference>